<sequence>MMPVNRRLTSALITTSALLLAGTALAQPQPAGSFTVAEPEVAYPLPVVDNYIAQTGKNAAGEEINKYDRSQNPVIMILSGFDDIWNLDDDAWRQGGANGDGAKDYSHVKIVNPAVWAANMAYVLDVTGPARTKQQALEAYLDDRENHGYSVIDGFGPMADAYRAASGATSTISHTLADFDPDTVITVKEEDEGNNAGAEGSELSDFVAFMAAMRGPEGTTSPSKYFYASPRPWRMADNGAVIETGSEAIADKNFETYDSHTAVVPALLYARETRGRNKDGGFPSGHTNAGYLSAITYAYAFPERYEELLTRASELGENRIRAGMHSPLDVIGGRIMATAVAAAYLNDPRLAALKTAAYDNMQSVMAENLAPGETLMTAAHQPSAGDRWANAAANAALYRQRMTYGLPRDEAQAGADMIVPKGAEVLLETRQPYLTPAQRRVVLYTTGLGGGYPVLDKSNGWGRIDLVAAAGGYGSFPGDVTVDMDGSKGDFNAEDRWVHPISGLGMLTKNGSGKLTLAGDNSYEGGTTLNAGTLVAERATSLGTGDLLVTGGTLTLGPQGLVLPGEAEINGGTLVVAATEFPAEVFKAGVIKGQFDSITDTDGKPLDAAYADGTITVTPKLN</sequence>
<dbReference type="OrthoDB" id="7872833at2"/>
<dbReference type="Gene3D" id="2.160.20.20">
    <property type="match status" value="1"/>
</dbReference>
<evidence type="ECO:0000256" key="2">
    <source>
        <dbReference type="SAM" id="SignalP"/>
    </source>
</evidence>
<accession>A0A506U9H0</accession>
<name>A0A506U9H0_9HYPH</name>
<feature type="signal peptide" evidence="2">
    <location>
        <begin position="1"/>
        <end position="26"/>
    </location>
</feature>
<keyword evidence="5" id="KW-1185">Reference proteome</keyword>
<evidence type="ECO:0000313" key="5">
    <source>
        <dbReference type="Proteomes" id="UP000318801"/>
    </source>
</evidence>
<proteinExistence type="predicted"/>
<dbReference type="InterPro" id="IPR013425">
    <property type="entry name" value="Autotrns_rpt"/>
</dbReference>
<dbReference type="InterPro" id="IPR011050">
    <property type="entry name" value="Pectin_lyase_fold/virulence"/>
</dbReference>
<dbReference type="InterPro" id="IPR001011">
    <property type="entry name" value="Acid_Pase_classA_bac"/>
</dbReference>
<dbReference type="InterPro" id="IPR036938">
    <property type="entry name" value="PAP2/HPO_sf"/>
</dbReference>
<dbReference type="SMART" id="SM00014">
    <property type="entry name" value="acidPPc"/>
    <property type="match status" value="1"/>
</dbReference>
<evidence type="ECO:0000259" key="3">
    <source>
        <dbReference type="SMART" id="SM00014"/>
    </source>
</evidence>
<reference evidence="4 5" key="1">
    <citation type="submission" date="2019-06" db="EMBL/GenBank/DDBJ databases">
        <authorList>
            <person name="Li M."/>
        </authorList>
    </citation>
    <scope>NUCLEOTIDE SEQUENCE [LARGE SCALE GENOMIC DNA]</scope>
    <source>
        <strain evidence="4 5">BGMRC2036</strain>
    </source>
</reference>
<dbReference type="CDD" id="cd03397">
    <property type="entry name" value="PAP2_acid_phosphatase"/>
    <property type="match status" value="1"/>
</dbReference>
<dbReference type="Pfam" id="PF01569">
    <property type="entry name" value="PAP2"/>
    <property type="match status" value="1"/>
</dbReference>
<feature type="chain" id="PRO_5021380925" evidence="2">
    <location>
        <begin position="27"/>
        <end position="622"/>
    </location>
</feature>
<dbReference type="NCBIfam" id="TIGR02601">
    <property type="entry name" value="autotrns_rpt"/>
    <property type="match status" value="1"/>
</dbReference>
<dbReference type="PRINTS" id="PR00483">
    <property type="entry name" value="BACPHPHTASE"/>
</dbReference>
<keyword evidence="1 2" id="KW-0732">Signal</keyword>
<dbReference type="RefSeq" id="WP_141149090.1">
    <property type="nucleotide sequence ID" value="NZ_VHLG01000005.1"/>
</dbReference>
<dbReference type="Pfam" id="PF12951">
    <property type="entry name" value="PATR"/>
    <property type="match status" value="1"/>
</dbReference>
<dbReference type="EMBL" id="VHLG01000005">
    <property type="protein sequence ID" value="TPW30520.1"/>
    <property type="molecule type" value="Genomic_DNA"/>
</dbReference>
<dbReference type="Gene3D" id="1.20.144.10">
    <property type="entry name" value="Phosphatidic acid phosphatase type 2/haloperoxidase"/>
    <property type="match status" value="1"/>
</dbReference>
<organism evidence="4 5">
    <name type="scientific">Martelella alba</name>
    <dbReference type="NCBI Taxonomy" id="2590451"/>
    <lineage>
        <taxon>Bacteria</taxon>
        <taxon>Pseudomonadati</taxon>
        <taxon>Pseudomonadota</taxon>
        <taxon>Alphaproteobacteria</taxon>
        <taxon>Hyphomicrobiales</taxon>
        <taxon>Aurantimonadaceae</taxon>
        <taxon>Martelella</taxon>
    </lineage>
</organism>
<dbReference type="GO" id="GO:0030288">
    <property type="term" value="C:outer membrane-bounded periplasmic space"/>
    <property type="evidence" value="ECO:0007669"/>
    <property type="project" value="InterPro"/>
</dbReference>
<dbReference type="GO" id="GO:0003993">
    <property type="term" value="F:acid phosphatase activity"/>
    <property type="evidence" value="ECO:0007669"/>
    <property type="project" value="InterPro"/>
</dbReference>
<comment type="caution">
    <text evidence="4">The sequence shown here is derived from an EMBL/GenBank/DDBJ whole genome shotgun (WGS) entry which is preliminary data.</text>
</comment>
<feature type="domain" description="Phosphatidic acid phosphatase type 2/haloperoxidase" evidence="3">
    <location>
        <begin position="206"/>
        <end position="345"/>
    </location>
</feature>
<dbReference type="InterPro" id="IPR000326">
    <property type="entry name" value="PAP2/HPO"/>
</dbReference>
<dbReference type="AlphaFoldDB" id="A0A506U9H0"/>
<evidence type="ECO:0000313" key="4">
    <source>
        <dbReference type="EMBL" id="TPW30520.1"/>
    </source>
</evidence>
<evidence type="ECO:0000256" key="1">
    <source>
        <dbReference type="ARBA" id="ARBA00022729"/>
    </source>
</evidence>
<dbReference type="InterPro" id="IPR012332">
    <property type="entry name" value="Autotransporter_pectin_lyase_C"/>
</dbReference>
<gene>
    <name evidence="4" type="ORF">FJU08_11130</name>
</gene>
<protein>
    <submittedName>
        <fullName evidence="4">Phosphatase PAP2 family protein</fullName>
    </submittedName>
</protein>
<dbReference type="SUPFAM" id="SSF48317">
    <property type="entry name" value="Acid phosphatase/Vanadium-dependent haloperoxidase"/>
    <property type="match status" value="1"/>
</dbReference>
<dbReference type="SUPFAM" id="SSF51126">
    <property type="entry name" value="Pectin lyase-like"/>
    <property type="match status" value="1"/>
</dbReference>
<dbReference type="Proteomes" id="UP000318801">
    <property type="component" value="Unassembled WGS sequence"/>
</dbReference>